<keyword evidence="6" id="KW-0472">Membrane</keyword>
<comment type="subcellular location">
    <subcellularLocation>
        <location evidence="1">Cytoplasmic vesicle membrane</location>
    </subcellularLocation>
    <subcellularLocation>
        <location evidence="2">Membrane</location>
        <topology evidence="2">Single-pass membrane protein</topology>
    </subcellularLocation>
</comment>
<keyword evidence="4" id="KW-0812">Transmembrane</keyword>
<keyword evidence="7" id="KW-0968">Cytoplasmic vesicle</keyword>
<evidence type="ECO:0000256" key="1">
    <source>
        <dbReference type="ARBA" id="ARBA00004156"/>
    </source>
</evidence>
<dbReference type="PANTHER" id="PTHR28546">
    <property type="entry name" value="NEURONAL VESICLE TRAFFICKING-ASSOCIATED PROTEIN 2-RELATED"/>
    <property type="match status" value="1"/>
</dbReference>
<evidence type="ECO:0000256" key="7">
    <source>
        <dbReference type="ARBA" id="ARBA00023329"/>
    </source>
</evidence>
<dbReference type="AlphaFoldDB" id="A0A673FLI6"/>
<keyword evidence="9" id="KW-1185">Reference proteome</keyword>
<organism evidence="8 9">
    <name type="scientific">Sinocyclocheilus rhinocerous</name>
    <dbReference type="NCBI Taxonomy" id="307959"/>
    <lineage>
        <taxon>Eukaryota</taxon>
        <taxon>Metazoa</taxon>
        <taxon>Chordata</taxon>
        <taxon>Craniata</taxon>
        <taxon>Vertebrata</taxon>
        <taxon>Euteleostomi</taxon>
        <taxon>Actinopterygii</taxon>
        <taxon>Neopterygii</taxon>
        <taxon>Teleostei</taxon>
        <taxon>Ostariophysi</taxon>
        <taxon>Cypriniformes</taxon>
        <taxon>Cyprinidae</taxon>
        <taxon>Cyprininae</taxon>
        <taxon>Sinocyclocheilus</taxon>
    </lineage>
</organism>
<accession>A0A673FLI6</accession>
<evidence type="ECO:0000313" key="8">
    <source>
        <dbReference type="Ensembl" id="ENSSRHP00000000613.1"/>
    </source>
</evidence>
<proteinExistence type="inferred from homology"/>
<reference evidence="8" key="2">
    <citation type="submission" date="2025-09" db="UniProtKB">
        <authorList>
            <consortium name="Ensembl"/>
        </authorList>
    </citation>
    <scope>IDENTIFICATION</scope>
</reference>
<dbReference type="Pfam" id="PF06387">
    <property type="entry name" value="Calcyon"/>
    <property type="match status" value="1"/>
</dbReference>
<dbReference type="Proteomes" id="UP000472270">
    <property type="component" value="Unassembled WGS sequence"/>
</dbReference>
<evidence type="ECO:0000256" key="6">
    <source>
        <dbReference type="ARBA" id="ARBA00023136"/>
    </source>
</evidence>
<dbReference type="GO" id="GO:0030659">
    <property type="term" value="C:cytoplasmic vesicle membrane"/>
    <property type="evidence" value="ECO:0007669"/>
    <property type="project" value="UniProtKB-SubCell"/>
</dbReference>
<comment type="similarity">
    <text evidence="3">Belongs to the NSG family.</text>
</comment>
<evidence type="ECO:0000256" key="4">
    <source>
        <dbReference type="ARBA" id="ARBA00022692"/>
    </source>
</evidence>
<reference evidence="8" key="1">
    <citation type="submission" date="2025-08" db="UniProtKB">
        <authorList>
            <consortium name="Ensembl"/>
        </authorList>
    </citation>
    <scope>IDENTIFICATION</scope>
</reference>
<name>A0A673FLI6_9TELE</name>
<dbReference type="GO" id="GO:0048268">
    <property type="term" value="P:clathrin coat assembly"/>
    <property type="evidence" value="ECO:0007669"/>
    <property type="project" value="InterPro"/>
</dbReference>
<evidence type="ECO:0000313" key="9">
    <source>
        <dbReference type="Proteomes" id="UP000472270"/>
    </source>
</evidence>
<dbReference type="PANTHER" id="PTHR28546:SF1">
    <property type="entry name" value="NEURON-SPECIFIC VESICULAR PROTEIN CALCYON"/>
    <property type="match status" value="1"/>
</dbReference>
<evidence type="ECO:0000256" key="5">
    <source>
        <dbReference type="ARBA" id="ARBA00022989"/>
    </source>
</evidence>
<keyword evidence="5" id="KW-1133">Transmembrane helix</keyword>
<dbReference type="GO" id="GO:0005768">
    <property type="term" value="C:endosome"/>
    <property type="evidence" value="ECO:0007669"/>
    <property type="project" value="TreeGrafter"/>
</dbReference>
<dbReference type="GO" id="GO:0016197">
    <property type="term" value="P:endosomal transport"/>
    <property type="evidence" value="ECO:0007669"/>
    <property type="project" value="TreeGrafter"/>
</dbReference>
<sequence length="107" mass="12110">MVKLGSNLVDKMERQPSVEDGFDNIPLITPLEVSQLQQPFPDKVITIHALENFANHLILQAHTHSCQDSHRWLVSILSSVGGKCNGWKRTAEFIFNFAVTHLKDDMI</sequence>
<dbReference type="InterPro" id="IPR009431">
    <property type="entry name" value="NSG"/>
</dbReference>
<evidence type="ECO:0000256" key="3">
    <source>
        <dbReference type="ARBA" id="ARBA00007767"/>
    </source>
</evidence>
<protein>
    <submittedName>
        <fullName evidence="8">Uncharacterized protein</fullName>
    </submittedName>
</protein>
<dbReference type="Ensembl" id="ENSSRHT00000000651.1">
    <property type="protein sequence ID" value="ENSSRHP00000000613.1"/>
    <property type="gene ID" value="ENSSRHG00000000473.1"/>
</dbReference>
<evidence type="ECO:0000256" key="2">
    <source>
        <dbReference type="ARBA" id="ARBA00004167"/>
    </source>
</evidence>
<dbReference type="GO" id="GO:0032051">
    <property type="term" value="F:clathrin light chain binding"/>
    <property type="evidence" value="ECO:0007669"/>
    <property type="project" value="InterPro"/>
</dbReference>